<dbReference type="Proteomes" id="UP000482295">
    <property type="component" value="Unassembled WGS sequence"/>
</dbReference>
<keyword evidence="1" id="KW-0378">Hydrolase</keyword>
<dbReference type="AlphaFoldDB" id="A0A7C9LD42"/>
<dbReference type="GO" id="GO:0009036">
    <property type="term" value="F:type II site-specific deoxyribonuclease activity"/>
    <property type="evidence" value="ECO:0007669"/>
    <property type="project" value="InterPro"/>
</dbReference>
<name>A0A7C9LD42_9BACT</name>
<keyword evidence="1" id="KW-0255">Endonuclease</keyword>
<evidence type="ECO:0000313" key="2">
    <source>
        <dbReference type="Proteomes" id="UP000482295"/>
    </source>
</evidence>
<evidence type="ECO:0000313" key="1">
    <source>
        <dbReference type="EMBL" id="MUL27256.1"/>
    </source>
</evidence>
<dbReference type="Pfam" id="PF09564">
    <property type="entry name" value="RE_NgoBV"/>
    <property type="match status" value="1"/>
</dbReference>
<organism evidence="1 2">
    <name type="scientific">Prevotella vespertina</name>
    <dbReference type="NCBI Taxonomy" id="2608404"/>
    <lineage>
        <taxon>Bacteria</taxon>
        <taxon>Pseudomonadati</taxon>
        <taxon>Bacteroidota</taxon>
        <taxon>Bacteroidia</taxon>
        <taxon>Bacteroidales</taxon>
        <taxon>Prevotellaceae</taxon>
        <taxon>Prevotella</taxon>
    </lineage>
</organism>
<dbReference type="InterPro" id="IPR019064">
    <property type="entry name" value="Restrct_endonuc_II_NlaIV"/>
</dbReference>
<sequence length="243" mass="28606">MEKLTPEEVYNRLLDDYDIKSLDGKIQFFLGDVDIIVKQKDVVGNIVQEWLEGWFKKREIAYLPSDNPQLPPDFYLDPDDKKHSLLEVKAFNRDASPAFDLADFTGYAKAILKEPWELDTKYLIFGYNMSDEGIVTIKDLWIKNVWEISRSSDKWALNVQYKNEQINKIRPATWYANKAKFPLFQSLEHYLSALEQTLVDYPDTRALSIGWRKKMQDSYNAFSGRKITIPRWEDIEEIYQGKK</sequence>
<dbReference type="EMBL" id="VVIQ01000002">
    <property type="protein sequence ID" value="MUL27256.1"/>
    <property type="molecule type" value="Genomic_DNA"/>
</dbReference>
<accession>A0A7C9LD42</accession>
<keyword evidence="1" id="KW-0540">Nuclease</keyword>
<comment type="caution">
    <text evidence="1">The sequence shown here is derived from an EMBL/GenBank/DDBJ whole genome shotgun (WGS) entry which is preliminary data.</text>
</comment>
<reference evidence="1 2" key="1">
    <citation type="submission" date="2019-09" db="EMBL/GenBank/DDBJ databases">
        <title>Prevotella A2879 sp. nov., isolated from an abscess of a patient.</title>
        <authorList>
            <person name="Buhl M."/>
            <person name="Oberhettinger P."/>
        </authorList>
    </citation>
    <scope>NUCLEOTIDE SEQUENCE [LARGE SCALE GENOMIC DNA]</scope>
    <source>
        <strain evidence="1 2">A2879</strain>
    </source>
</reference>
<keyword evidence="2" id="KW-1185">Reference proteome</keyword>
<proteinExistence type="predicted"/>
<dbReference type="RefSeq" id="WP_061869498.1">
    <property type="nucleotide sequence ID" value="NZ_VVIQ01000002.1"/>
</dbReference>
<gene>
    <name evidence="1" type="ORF">F0475_02745</name>
</gene>
<protein>
    <submittedName>
        <fullName evidence="1">NgoBV family restriction endonuclease</fullName>
    </submittedName>
</protein>